<sequence length="240" mass="26948">MVDWYPYEWADSAPWSPPTRLFDGFPVADPQFSETLSPPLFNLAPCDAPIASEAAAEAYHAKRSFQGLYPTYPTHPDHVQETPSFIQDMCHLKAQLACAHAIFLVRRHIRRDTQDRQRAQDEAEARFHNAKLSVSLRTNAYLSAWLDVPARTLSDVGSIYPLFVWGDTVQEEEPQSMTAGGLGDNAGEWDGGLDGAMADGAVDGAITMGRTFCMPRTLRHRPKMTRLLWARRVYAYVSKF</sequence>
<evidence type="ECO:0000313" key="1">
    <source>
        <dbReference type="EMBL" id="KAJ7642536.1"/>
    </source>
</evidence>
<dbReference type="EMBL" id="JARKIE010000417">
    <property type="protein sequence ID" value="KAJ7642536.1"/>
    <property type="molecule type" value="Genomic_DNA"/>
</dbReference>
<reference evidence="1" key="1">
    <citation type="submission" date="2023-03" db="EMBL/GenBank/DDBJ databases">
        <title>Massive genome expansion in bonnet fungi (Mycena s.s.) driven by repeated elements and novel gene families across ecological guilds.</title>
        <authorList>
            <consortium name="Lawrence Berkeley National Laboratory"/>
            <person name="Harder C.B."/>
            <person name="Miyauchi S."/>
            <person name="Viragh M."/>
            <person name="Kuo A."/>
            <person name="Thoen E."/>
            <person name="Andreopoulos B."/>
            <person name="Lu D."/>
            <person name="Skrede I."/>
            <person name="Drula E."/>
            <person name="Henrissat B."/>
            <person name="Morin E."/>
            <person name="Kohler A."/>
            <person name="Barry K."/>
            <person name="LaButti K."/>
            <person name="Morin E."/>
            <person name="Salamov A."/>
            <person name="Lipzen A."/>
            <person name="Mereny Z."/>
            <person name="Hegedus B."/>
            <person name="Baldrian P."/>
            <person name="Stursova M."/>
            <person name="Weitz H."/>
            <person name="Taylor A."/>
            <person name="Grigoriev I.V."/>
            <person name="Nagy L.G."/>
            <person name="Martin F."/>
            <person name="Kauserud H."/>
        </authorList>
    </citation>
    <scope>NUCLEOTIDE SEQUENCE</scope>
    <source>
        <strain evidence="1">CBHHK067</strain>
    </source>
</reference>
<accession>A0AAD7C9H3</accession>
<evidence type="ECO:0000313" key="2">
    <source>
        <dbReference type="Proteomes" id="UP001221757"/>
    </source>
</evidence>
<dbReference type="AlphaFoldDB" id="A0AAD7C9H3"/>
<dbReference type="Proteomes" id="UP001221757">
    <property type="component" value="Unassembled WGS sequence"/>
</dbReference>
<protein>
    <submittedName>
        <fullName evidence="1">Uncharacterized protein</fullName>
    </submittedName>
</protein>
<proteinExistence type="predicted"/>
<name>A0AAD7C9H3_MYCRO</name>
<comment type="caution">
    <text evidence="1">The sequence shown here is derived from an EMBL/GenBank/DDBJ whole genome shotgun (WGS) entry which is preliminary data.</text>
</comment>
<organism evidence="1 2">
    <name type="scientific">Mycena rosella</name>
    <name type="common">Pink bonnet</name>
    <name type="synonym">Agaricus rosellus</name>
    <dbReference type="NCBI Taxonomy" id="1033263"/>
    <lineage>
        <taxon>Eukaryota</taxon>
        <taxon>Fungi</taxon>
        <taxon>Dikarya</taxon>
        <taxon>Basidiomycota</taxon>
        <taxon>Agaricomycotina</taxon>
        <taxon>Agaricomycetes</taxon>
        <taxon>Agaricomycetidae</taxon>
        <taxon>Agaricales</taxon>
        <taxon>Marasmiineae</taxon>
        <taxon>Mycenaceae</taxon>
        <taxon>Mycena</taxon>
    </lineage>
</organism>
<keyword evidence="2" id="KW-1185">Reference proteome</keyword>
<gene>
    <name evidence="1" type="ORF">B0H17DRAFT_1216399</name>
</gene>